<organism evidence="4 5">
    <name type="scientific">Phialemonium atrogriseum</name>
    <dbReference type="NCBI Taxonomy" id="1093897"/>
    <lineage>
        <taxon>Eukaryota</taxon>
        <taxon>Fungi</taxon>
        <taxon>Dikarya</taxon>
        <taxon>Ascomycota</taxon>
        <taxon>Pezizomycotina</taxon>
        <taxon>Sordariomycetes</taxon>
        <taxon>Sordariomycetidae</taxon>
        <taxon>Cephalothecales</taxon>
        <taxon>Cephalothecaceae</taxon>
        <taxon>Phialemonium</taxon>
    </lineage>
</organism>
<proteinExistence type="predicted"/>
<feature type="region of interest" description="Disordered" evidence="2">
    <location>
        <begin position="139"/>
        <end position="158"/>
    </location>
</feature>
<feature type="compositionally biased region" description="Low complexity" evidence="2">
    <location>
        <begin position="348"/>
        <end position="357"/>
    </location>
</feature>
<name>A0AAJ0C1Z8_9PEZI</name>
<dbReference type="GeneID" id="85310858"/>
<feature type="domain" description="C2H2-type" evidence="3">
    <location>
        <begin position="402"/>
        <end position="420"/>
    </location>
</feature>
<feature type="region of interest" description="Disordered" evidence="2">
    <location>
        <begin position="524"/>
        <end position="543"/>
    </location>
</feature>
<feature type="compositionally biased region" description="Polar residues" evidence="2">
    <location>
        <begin position="677"/>
        <end position="694"/>
    </location>
</feature>
<keyword evidence="1" id="KW-0863">Zinc-finger</keyword>
<dbReference type="EMBL" id="MU839006">
    <property type="protein sequence ID" value="KAK1768032.1"/>
    <property type="molecule type" value="Genomic_DNA"/>
</dbReference>
<dbReference type="InterPro" id="IPR013087">
    <property type="entry name" value="Znf_C2H2_type"/>
</dbReference>
<gene>
    <name evidence="4" type="ORF">QBC33DRAFT_536038</name>
</gene>
<feature type="region of interest" description="Disordered" evidence="2">
    <location>
        <begin position="432"/>
        <end position="457"/>
    </location>
</feature>
<dbReference type="PROSITE" id="PS50157">
    <property type="entry name" value="ZINC_FINGER_C2H2_2"/>
    <property type="match status" value="1"/>
</dbReference>
<sequence>MEAAPRLSPAASPNLVVSDIAVAPSQPQVASSIGSKAPAATTFAPVNGLPAASQPVASTPASHQSHPSTPAPPGTNENFAASAPVSAPAAVQPVAWMGVLTPQFSSSQPAPRTVQRPPPPASQPTRPQATRYLIMDPPSRLKMTPIPRGSSSGYPSPTWDYARENAKFNDDTTRLTCAVQQSLPEAVRRVVRDNWEKCLLGSEFHQAFILNAAIHHSVPNTTRRAVRDFGGKMVADCKEELMKHFTAKDIDAVAEQILQVASNDFLDKCLEKRLLTIEAKPLIHALARAERLGYEPGDIIEEDHERVIPNDGPEPVLHRYPYPQQPQQQPQQHPHQPPPPPHAPQQPSPQQQHIPQPAAYTPGGRLQCLRCYRVFSRQSTFDYHTSKSVCSRAPPTAAGFKYSCHHCGQGFATSAGLQYHLANKVCGDFEQDTQPLRGPGRPPRARLSSGPGASPVTPQVAQAVQATSAKHVQHAAAAIAAAARSSPSATDPYSHLTQDQFESMQEELREAELKYTMKFKEAETISDPEERRSKLDGLRNSFGTKQSMVRKKYGVRLRERRTKAEIQAEKDRMGLSGLVSKSASQASRSAIPARRSLDTSDQAPTNSSSGWTAANTAAASGPTNGESHDSKRRRIDEGGNNATASFQMPHATATVAASEMGGLGSSAATAAHHDPTLHQTGTPSSSKPATTYQQAGARVEIHLPRSSSMGAARRPSSSPNVVPRGQSSGSAVASRASSAAVVAEEVKLGPANDDSDSDSDDDIADIPAKLPAHVRQSLTPKAGLGV</sequence>
<feature type="region of interest" description="Disordered" evidence="2">
    <location>
        <begin position="25"/>
        <end position="81"/>
    </location>
</feature>
<comment type="caution">
    <text evidence="4">The sequence shown here is derived from an EMBL/GenBank/DDBJ whole genome shotgun (WGS) entry which is preliminary data.</text>
</comment>
<feature type="region of interest" description="Disordered" evidence="2">
    <location>
        <begin position="577"/>
        <end position="648"/>
    </location>
</feature>
<evidence type="ECO:0000313" key="5">
    <source>
        <dbReference type="Proteomes" id="UP001244011"/>
    </source>
</evidence>
<feature type="compositionally biased region" description="Low complexity" evidence="2">
    <location>
        <begin position="727"/>
        <end position="743"/>
    </location>
</feature>
<evidence type="ECO:0000256" key="1">
    <source>
        <dbReference type="PROSITE-ProRule" id="PRU00042"/>
    </source>
</evidence>
<feature type="compositionally biased region" description="Polar residues" evidence="2">
    <location>
        <begin position="579"/>
        <end position="588"/>
    </location>
</feature>
<feature type="region of interest" description="Disordered" evidence="2">
    <location>
        <begin position="665"/>
        <end position="786"/>
    </location>
</feature>
<feature type="region of interest" description="Disordered" evidence="2">
    <location>
        <begin position="304"/>
        <end position="359"/>
    </location>
</feature>
<dbReference type="GO" id="GO:0008270">
    <property type="term" value="F:zinc ion binding"/>
    <property type="evidence" value="ECO:0007669"/>
    <property type="project" value="UniProtKB-KW"/>
</dbReference>
<feature type="compositionally biased region" description="Basic and acidic residues" evidence="2">
    <location>
        <begin position="626"/>
        <end position="637"/>
    </location>
</feature>
<feature type="compositionally biased region" description="Basic and acidic residues" evidence="2">
    <location>
        <begin position="524"/>
        <end position="537"/>
    </location>
</feature>
<dbReference type="Proteomes" id="UP001244011">
    <property type="component" value="Unassembled WGS sequence"/>
</dbReference>
<accession>A0AAJ0C1Z8</accession>
<feature type="compositionally biased region" description="Polar residues" evidence="2">
    <location>
        <begin position="55"/>
        <end position="68"/>
    </location>
</feature>
<protein>
    <recommendedName>
        <fullName evidence="3">C2H2-type domain-containing protein</fullName>
    </recommendedName>
</protein>
<evidence type="ECO:0000256" key="2">
    <source>
        <dbReference type="SAM" id="MobiDB-lite"/>
    </source>
</evidence>
<feature type="compositionally biased region" description="Low complexity" evidence="2">
    <location>
        <begin position="435"/>
        <end position="452"/>
    </location>
</feature>
<reference evidence="4" key="1">
    <citation type="submission" date="2023-06" db="EMBL/GenBank/DDBJ databases">
        <title>Genome-scale phylogeny and comparative genomics of the fungal order Sordariales.</title>
        <authorList>
            <consortium name="Lawrence Berkeley National Laboratory"/>
            <person name="Hensen N."/>
            <person name="Bonometti L."/>
            <person name="Westerberg I."/>
            <person name="Brannstrom I.O."/>
            <person name="Guillou S."/>
            <person name="Cros-Aarteil S."/>
            <person name="Calhoun S."/>
            <person name="Haridas S."/>
            <person name="Kuo A."/>
            <person name="Mondo S."/>
            <person name="Pangilinan J."/>
            <person name="Riley R."/>
            <person name="Labutti K."/>
            <person name="Andreopoulos B."/>
            <person name="Lipzen A."/>
            <person name="Chen C."/>
            <person name="Yanf M."/>
            <person name="Daum C."/>
            <person name="Ng V."/>
            <person name="Clum A."/>
            <person name="Steindorff A."/>
            <person name="Ohm R."/>
            <person name="Martin F."/>
            <person name="Silar P."/>
            <person name="Natvig D."/>
            <person name="Lalanne C."/>
            <person name="Gautier V."/>
            <person name="Ament-Velasquez S.L."/>
            <person name="Kruys A."/>
            <person name="Hutchinson M.I."/>
            <person name="Powell A.J."/>
            <person name="Barry K."/>
            <person name="Miller A.N."/>
            <person name="Grigoriev I.V."/>
            <person name="Debuchy R."/>
            <person name="Gladieux P."/>
            <person name="Thoren M.H."/>
            <person name="Johannesson H."/>
        </authorList>
    </citation>
    <scope>NUCLEOTIDE SEQUENCE</scope>
    <source>
        <strain evidence="4">8032-3</strain>
    </source>
</reference>
<feature type="compositionally biased region" description="Polar residues" evidence="2">
    <location>
        <begin position="25"/>
        <end position="34"/>
    </location>
</feature>
<dbReference type="AlphaFoldDB" id="A0AAJ0C1Z8"/>
<feature type="compositionally biased region" description="Acidic residues" evidence="2">
    <location>
        <begin position="753"/>
        <end position="764"/>
    </location>
</feature>
<feature type="compositionally biased region" description="Polar residues" evidence="2">
    <location>
        <begin position="599"/>
        <end position="625"/>
    </location>
</feature>
<keyword evidence="1" id="KW-0479">Metal-binding</keyword>
<evidence type="ECO:0000259" key="3">
    <source>
        <dbReference type="PROSITE" id="PS50157"/>
    </source>
</evidence>
<evidence type="ECO:0000313" key="4">
    <source>
        <dbReference type="EMBL" id="KAK1768032.1"/>
    </source>
</evidence>
<dbReference type="Gene3D" id="3.30.160.60">
    <property type="entry name" value="Classic Zinc Finger"/>
    <property type="match status" value="1"/>
</dbReference>
<dbReference type="RefSeq" id="XP_060284245.1">
    <property type="nucleotide sequence ID" value="XM_060427671.1"/>
</dbReference>
<feature type="compositionally biased region" description="Pro residues" evidence="2">
    <location>
        <begin position="335"/>
        <end position="347"/>
    </location>
</feature>
<keyword evidence="1" id="KW-0862">Zinc</keyword>
<feature type="region of interest" description="Disordered" evidence="2">
    <location>
        <begin position="103"/>
        <end position="127"/>
    </location>
</feature>
<feature type="compositionally biased region" description="Polar residues" evidence="2">
    <location>
        <begin position="705"/>
        <end position="720"/>
    </location>
</feature>
<feature type="compositionally biased region" description="Low complexity" evidence="2">
    <location>
        <begin position="325"/>
        <end position="334"/>
    </location>
</feature>
<keyword evidence="5" id="KW-1185">Reference proteome</keyword>